<evidence type="ECO:0000313" key="3">
    <source>
        <dbReference type="EMBL" id="SPC90903.1"/>
    </source>
</evidence>
<gene>
    <name evidence="3" type="ORF">FSB_LOCUS18785</name>
    <name evidence="4" type="ORF">FSB_LOCUS30498</name>
</gene>
<feature type="signal peptide" evidence="2">
    <location>
        <begin position="1"/>
        <end position="21"/>
    </location>
</feature>
<dbReference type="EMBL" id="OIVN01001188">
    <property type="protein sequence ID" value="SPC90903.1"/>
    <property type="molecule type" value="Genomic_DNA"/>
</dbReference>
<evidence type="ECO:0000256" key="2">
    <source>
        <dbReference type="SAM" id="SignalP"/>
    </source>
</evidence>
<feature type="chain" id="PRO_5015084638" evidence="2">
    <location>
        <begin position="22"/>
        <end position="158"/>
    </location>
</feature>
<protein>
    <submittedName>
        <fullName evidence="4">Uncharacterized protein</fullName>
    </submittedName>
</protein>
<feature type="compositionally biased region" description="Low complexity" evidence="1">
    <location>
        <begin position="130"/>
        <end position="142"/>
    </location>
</feature>
<dbReference type="EMBL" id="OIVN01002325">
    <property type="protein sequence ID" value="SPD02616.1"/>
    <property type="molecule type" value="Genomic_DNA"/>
</dbReference>
<proteinExistence type="predicted"/>
<keyword evidence="2" id="KW-0732">Signal</keyword>
<accession>A0A2N9GJI8</accession>
<name>A0A2N9GJI8_FAGSY</name>
<feature type="compositionally biased region" description="Polar residues" evidence="1">
    <location>
        <begin position="99"/>
        <end position="108"/>
    </location>
</feature>
<feature type="compositionally biased region" description="Polar residues" evidence="1">
    <location>
        <begin position="70"/>
        <end position="82"/>
    </location>
</feature>
<reference evidence="4" key="1">
    <citation type="submission" date="2018-02" db="EMBL/GenBank/DDBJ databases">
        <authorList>
            <person name="Cohen D.B."/>
            <person name="Kent A.D."/>
        </authorList>
    </citation>
    <scope>NUCLEOTIDE SEQUENCE</scope>
</reference>
<sequence>MIKFNMLLVLTTVVLFVMSLTAPEASRVLPPTSSSTISQKDLTSDHFNNLVSPALLHPQLYMGPVPPSGPNLSPQIPASTTAPLLGSLLKSPPPRTMLNGDTTSDRFNNVVSPLLRRQLLKGRVPPSDPNPATNNPTSTTSRSKTRPRTMPNGNTSIP</sequence>
<evidence type="ECO:0000256" key="1">
    <source>
        <dbReference type="SAM" id="MobiDB-lite"/>
    </source>
</evidence>
<dbReference type="AlphaFoldDB" id="A0A2N9GJI8"/>
<organism evidence="4">
    <name type="scientific">Fagus sylvatica</name>
    <name type="common">Beechnut</name>
    <dbReference type="NCBI Taxonomy" id="28930"/>
    <lineage>
        <taxon>Eukaryota</taxon>
        <taxon>Viridiplantae</taxon>
        <taxon>Streptophyta</taxon>
        <taxon>Embryophyta</taxon>
        <taxon>Tracheophyta</taxon>
        <taxon>Spermatophyta</taxon>
        <taxon>Magnoliopsida</taxon>
        <taxon>eudicotyledons</taxon>
        <taxon>Gunneridae</taxon>
        <taxon>Pentapetalae</taxon>
        <taxon>rosids</taxon>
        <taxon>fabids</taxon>
        <taxon>Fagales</taxon>
        <taxon>Fagaceae</taxon>
        <taxon>Fagus</taxon>
    </lineage>
</organism>
<feature type="region of interest" description="Disordered" evidence="1">
    <location>
        <begin position="67"/>
        <end position="108"/>
    </location>
</feature>
<feature type="region of interest" description="Disordered" evidence="1">
    <location>
        <begin position="120"/>
        <end position="158"/>
    </location>
</feature>
<evidence type="ECO:0000313" key="4">
    <source>
        <dbReference type="EMBL" id="SPD02616.1"/>
    </source>
</evidence>